<gene>
    <name evidence="2" type="ORF">SAMN04488690_0338</name>
</gene>
<sequence length="351" mass="39452">MQTLKGPSLHLAQFAGDQAPFDSLSGIAAWAAGHGFKALQIPAWDARLFDLATAADSQDYCDDLRGTLAEHGLQVSELTTHILGQLVAVHPAYDELCDGFAPEALRGNPQARSEWAQQQLHLAARASRRLGLQDMGTFSGSFAWPYLFPFPQRPPGLIDAAFDELARRWRPILDTCEDNGINLCYEIHPSEDLHDGTSFERFFERVGQHERCRILFDPSHFVLQQLDYLQFLDIYHPLIRMFHVKDAEFRPNGRQGIYGGYADWTERAGRFRSLGDGQVDFKSIFSKLAQYDYAGWATLEWECCLKDQEAGAREGAAFIRDHIIPVTDKIFDDFAGAPISSAQMQHMLGIA</sequence>
<dbReference type="RefSeq" id="WP_059064684.1">
    <property type="nucleotide sequence ID" value="NZ_CVIV01000041.1"/>
</dbReference>
<dbReference type="GO" id="GO:0016853">
    <property type="term" value="F:isomerase activity"/>
    <property type="evidence" value="ECO:0007669"/>
    <property type="project" value="UniProtKB-KW"/>
</dbReference>
<dbReference type="EMBL" id="FWEU01000001">
    <property type="protein sequence ID" value="SLM22668.1"/>
    <property type="molecule type" value="Genomic_DNA"/>
</dbReference>
<dbReference type="Pfam" id="PF01261">
    <property type="entry name" value="AP_endonuc_2"/>
    <property type="match status" value="1"/>
</dbReference>
<protein>
    <submittedName>
        <fullName evidence="2">Sugar phosphate isomerase/epimerase</fullName>
    </submittedName>
</protein>
<dbReference type="AlphaFoldDB" id="A0A1W1GTU4"/>
<dbReference type="PANTHER" id="PTHR12110">
    <property type="entry name" value="HYDROXYPYRUVATE ISOMERASE"/>
    <property type="match status" value="1"/>
</dbReference>
<dbReference type="Proteomes" id="UP000191133">
    <property type="component" value="Unassembled WGS sequence"/>
</dbReference>
<dbReference type="InterPro" id="IPR036237">
    <property type="entry name" value="Xyl_isomerase-like_sf"/>
</dbReference>
<organism evidence="2 3">
    <name type="scientific">Stenotrophomonas indicatrix</name>
    <dbReference type="NCBI Taxonomy" id="2045451"/>
    <lineage>
        <taxon>Bacteria</taxon>
        <taxon>Pseudomonadati</taxon>
        <taxon>Pseudomonadota</taxon>
        <taxon>Gammaproteobacteria</taxon>
        <taxon>Lysobacterales</taxon>
        <taxon>Lysobacteraceae</taxon>
        <taxon>Stenotrophomonas</taxon>
    </lineage>
</organism>
<evidence type="ECO:0000313" key="2">
    <source>
        <dbReference type="EMBL" id="SLM22668.1"/>
    </source>
</evidence>
<dbReference type="InterPro" id="IPR050312">
    <property type="entry name" value="IolE/XylAMocC-like"/>
</dbReference>
<dbReference type="Gene3D" id="3.20.20.150">
    <property type="entry name" value="Divalent-metal-dependent TIM barrel enzymes"/>
    <property type="match status" value="1"/>
</dbReference>
<dbReference type="SUPFAM" id="SSF51658">
    <property type="entry name" value="Xylose isomerase-like"/>
    <property type="match status" value="1"/>
</dbReference>
<name>A0A1W1GTU4_9GAMM</name>
<accession>A0A1W1GTU4</accession>
<proteinExistence type="predicted"/>
<evidence type="ECO:0000259" key="1">
    <source>
        <dbReference type="Pfam" id="PF01261"/>
    </source>
</evidence>
<keyword evidence="2" id="KW-0413">Isomerase</keyword>
<evidence type="ECO:0000313" key="3">
    <source>
        <dbReference type="Proteomes" id="UP000191133"/>
    </source>
</evidence>
<dbReference type="PANTHER" id="PTHR12110:SF21">
    <property type="entry name" value="XYLOSE ISOMERASE-LIKE TIM BARREL DOMAIN-CONTAINING PROTEIN"/>
    <property type="match status" value="1"/>
</dbReference>
<dbReference type="InterPro" id="IPR013022">
    <property type="entry name" value="Xyl_isomerase-like_TIM-brl"/>
</dbReference>
<feature type="domain" description="Xylose isomerase-like TIM barrel" evidence="1">
    <location>
        <begin position="29"/>
        <end position="321"/>
    </location>
</feature>
<reference evidence="3" key="1">
    <citation type="submission" date="2016-10" db="EMBL/GenBank/DDBJ databases">
        <authorList>
            <person name="Varghese N."/>
        </authorList>
    </citation>
    <scope>NUCLEOTIDE SEQUENCE [LARGE SCALE GENOMIC DNA]</scope>
    <source>
        <strain evidence="3">92MFCol6.1</strain>
    </source>
</reference>